<evidence type="ECO:0000256" key="3">
    <source>
        <dbReference type="ARBA" id="ARBA00022989"/>
    </source>
</evidence>
<feature type="transmembrane region" description="Helical" evidence="6">
    <location>
        <begin position="233"/>
        <end position="261"/>
    </location>
</feature>
<dbReference type="GO" id="GO:0005886">
    <property type="term" value="C:plasma membrane"/>
    <property type="evidence" value="ECO:0007669"/>
    <property type="project" value="TreeGrafter"/>
</dbReference>
<feature type="region of interest" description="Disordered" evidence="5">
    <location>
        <begin position="472"/>
        <end position="535"/>
    </location>
</feature>
<accession>A0A9N9F4X0</accession>
<proteinExistence type="predicted"/>
<protein>
    <submittedName>
        <fullName evidence="7">5059_t:CDS:1</fullName>
    </submittedName>
</protein>
<comment type="caution">
    <text evidence="7">The sequence shown here is derived from an EMBL/GenBank/DDBJ whole genome shotgun (WGS) entry which is preliminary data.</text>
</comment>
<feature type="transmembrane region" description="Helical" evidence="6">
    <location>
        <begin position="157"/>
        <end position="178"/>
    </location>
</feature>
<dbReference type="PANTHER" id="PTHR23112:SF0">
    <property type="entry name" value="TRANSMEMBRANE PROTEIN 116"/>
    <property type="match status" value="1"/>
</dbReference>
<dbReference type="Proteomes" id="UP000789739">
    <property type="component" value="Unassembled WGS sequence"/>
</dbReference>
<feature type="region of interest" description="Disordered" evidence="5">
    <location>
        <begin position="24"/>
        <end position="56"/>
    </location>
</feature>
<dbReference type="Gene3D" id="1.20.1070.10">
    <property type="entry name" value="Rhodopsin 7-helix transmembrane proteins"/>
    <property type="match status" value="1"/>
</dbReference>
<dbReference type="OrthoDB" id="2282627at2759"/>
<feature type="transmembrane region" description="Helical" evidence="6">
    <location>
        <begin position="119"/>
        <end position="137"/>
    </location>
</feature>
<keyword evidence="2 6" id="KW-0812">Transmembrane</keyword>
<evidence type="ECO:0000256" key="1">
    <source>
        <dbReference type="ARBA" id="ARBA00004141"/>
    </source>
</evidence>
<evidence type="ECO:0000256" key="6">
    <source>
        <dbReference type="SAM" id="Phobius"/>
    </source>
</evidence>
<feature type="compositionally biased region" description="Polar residues" evidence="5">
    <location>
        <begin position="477"/>
        <end position="510"/>
    </location>
</feature>
<gene>
    <name evidence="7" type="ORF">PBRASI_LOCUS3055</name>
</gene>
<keyword evidence="8" id="KW-1185">Reference proteome</keyword>
<dbReference type="CDD" id="cd00637">
    <property type="entry name" value="7tm_classA_rhodopsin-like"/>
    <property type="match status" value="1"/>
</dbReference>
<organism evidence="7 8">
    <name type="scientific">Paraglomus brasilianum</name>
    <dbReference type="NCBI Taxonomy" id="144538"/>
    <lineage>
        <taxon>Eukaryota</taxon>
        <taxon>Fungi</taxon>
        <taxon>Fungi incertae sedis</taxon>
        <taxon>Mucoromycota</taxon>
        <taxon>Glomeromycotina</taxon>
        <taxon>Glomeromycetes</taxon>
        <taxon>Paraglomerales</taxon>
        <taxon>Paraglomeraceae</taxon>
        <taxon>Paraglomus</taxon>
    </lineage>
</organism>
<evidence type="ECO:0000313" key="7">
    <source>
        <dbReference type="EMBL" id="CAG8509898.1"/>
    </source>
</evidence>
<comment type="subcellular location">
    <subcellularLocation>
        <location evidence="1">Membrane</location>
        <topology evidence="1">Multi-pass membrane protein</topology>
    </subcellularLocation>
</comment>
<name>A0A9N9F4X0_9GLOM</name>
<feature type="compositionally biased region" description="Low complexity" evidence="5">
    <location>
        <begin position="46"/>
        <end position="56"/>
    </location>
</feature>
<dbReference type="GO" id="GO:0004930">
    <property type="term" value="F:G protein-coupled receptor activity"/>
    <property type="evidence" value="ECO:0007669"/>
    <property type="project" value="TreeGrafter"/>
</dbReference>
<dbReference type="GO" id="GO:0007189">
    <property type="term" value="P:adenylate cyclase-activating G protein-coupled receptor signaling pathway"/>
    <property type="evidence" value="ECO:0007669"/>
    <property type="project" value="TreeGrafter"/>
</dbReference>
<reference evidence="7" key="1">
    <citation type="submission" date="2021-06" db="EMBL/GenBank/DDBJ databases">
        <authorList>
            <person name="Kallberg Y."/>
            <person name="Tangrot J."/>
            <person name="Rosling A."/>
        </authorList>
    </citation>
    <scope>NUCLEOTIDE SEQUENCE</scope>
    <source>
        <strain evidence="7">BR232B</strain>
    </source>
</reference>
<keyword evidence="4 6" id="KW-0472">Membrane</keyword>
<sequence>MSAQHIHKMIRALSDAVTDTSFIPPDDNYTSSDPSDIPNFNPPTGDPSDPSSSDSFPTFSNDSFSLSDYDKLVYQADVVYNLNNWLSVVSIVGGLIVLIVMISIWLYDRKLVNRVSLRLTAVISFVDILAAISVIAYTRVSGEDNIGCMILGWTLSFLPQCYLFLTVMIAFNLQLVFLHRRKVASFSDKWYIPAAIFIAFIINLPPAIFHVFGYESTFSTCLYRTDEFSPKAILYWKLFTFIIPCAVTMIYCTVILSIIVFKIKFVNKKIASIGGGTSSRRSEKERQKEILVLKLVSRITLYAVVPLITVGGIVVTYIFDVVAPETPFGVVVWSVVGSSLPGFFNCLAFLFDPAIHNALRKIKKDLISKYGPSSPFSPPMSPLSPLTAFSPTIIISSNNSSKLSSTHRGSYINAMRPNVKDLKSGNMRLSLNPVGMTKLEQRLTRIEMERRENRSKFMVWFVSTFLIGKGSDHQRTEIGSNGANSGKDTSQQHQQGATSQNTYIPTSVASPTKKENKSGASIEVTVSRTPEPEPQHKIVDMYSDDENDNKAYDDYANAYNNLDCVDACASYSSSIGQYSDTLAPSFTSFSSSPFRASVSTFATGPKDPDEIEIEKL</sequence>
<dbReference type="AlphaFoldDB" id="A0A9N9F4X0"/>
<evidence type="ECO:0000256" key="4">
    <source>
        <dbReference type="ARBA" id="ARBA00023136"/>
    </source>
</evidence>
<evidence type="ECO:0000256" key="5">
    <source>
        <dbReference type="SAM" id="MobiDB-lite"/>
    </source>
</evidence>
<feature type="transmembrane region" description="Helical" evidence="6">
    <location>
        <begin position="190"/>
        <end position="213"/>
    </location>
</feature>
<feature type="transmembrane region" description="Helical" evidence="6">
    <location>
        <begin position="299"/>
        <end position="319"/>
    </location>
</feature>
<dbReference type="SUPFAM" id="SSF81321">
    <property type="entry name" value="Family A G protein-coupled receptor-like"/>
    <property type="match status" value="1"/>
</dbReference>
<dbReference type="EMBL" id="CAJVPI010000263">
    <property type="protein sequence ID" value="CAG8509898.1"/>
    <property type="molecule type" value="Genomic_DNA"/>
</dbReference>
<evidence type="ECO:0000256" key="2">
    <source>
        <dbReference type="ARBA" id="ARBA00022692"/>
    </source>
</evidence>
<feature type="transmembrane region" description="Helical" evidence="6">
    <location>
        <begin position="331"/>
        <end position="351"/>
    </location>
</feature>
<dbReference type="PANTHER" id="PTHR23112">
    <property type="entry name" value="G PROTEIN-COUPLED RECEPTOR 157-RELATED"/>
    <property type="match status" value="1"/>
</dbReference>
<evidence type="ECO:0000313" key="8">
    <source>
        <dbReference type="Proteomes" id="UP000789739"/>
    </source>
</evidence>
<feature type="transmembrane region" description="Helical" evidence="6">
    <location>
        <begin position="85"/>
        <end position="107"/>
    </location>
</feature>
<keyword evidence="3 6" id="KW-1133">Transmembrane helix</keyword>